<gene>
    <name evidence="6" type="ORF">MMF97_01695</name>
</gene>
<dbReference type="Proteomes" id="UP001165460">
    <property type="component" value="Unassembled WGS sequence"/>
</dbReference>
<dbReference type="PROSITE" id="PS50977">
    <property type="entry name" value="HTH_TETR_2"/>
    <property type="match status" value="1"/>
</dbReference>
<feature type="DNA-binding region" description="H-T-H motif" evidence="4">
    <location>
        <begin position="35"/>
        <end position="54"/>
    </location>
</feature>
<dbReference type="InterPro" id="IPR036271">
    <property type="entry name" value="Tet_transcr_reg_TetR-rel_C_sf"/>
</dbReference>
<evidence type="ECO:0000313" key="7">
    <source>
        <dbReference type="Proteomes" id="UP001165460"/>
    </source>
</evidence>
<sequence>MEDLSHKTIHKEKIRTAIVEAARQLLEKEGWENVSIRKIAERIGYSLPMVYTHFENKEAIQKEFVKQGFNLLTDHIVTQTALETEPAQQLIALSAAYFDFSFSHACYYRLMFGLGIPSCQQVNEIGEIKRFTSTIFEVLRKLVPAATDERIFLKFHTLWSVLHGLASISMVNMTGAADTLQKQVLLDAVKGFIKNIND</sequence>
<keyword evidence="1" id="KW-0805">Transcription regulation</keyword>
<dbReference type="RefSeq" id="WP_243358019.1">
    <property type="nucleotide sequence ID" value="NZ_JALGBH010000001.1"/>
</dbReference>
<evidence type="ECO:0000256" key="2">
    <source>
        <dbReference type="ARBA" id="ARBA00023125"/>
    </source>
</evidence>
<proteinExistence type="predicted"/>
<dbReference type="InterPro" id="IPR001647">
    <property type="entry name" value="HTH_TetR"/>
</dbReference>
<evidence type="ECO:0000256" key="3">
    <source>
        <dbReference type="ARBA" id="ARBA00023163"/>
    </source>
</evidence>
<dbReference type="PANTHER" id="PTHR30055:SF234">
    <property type="entry name" value="HTH-TYPE TRANSCRIPTIONAL REGULATOR BETI"/>
    <property type="match status" value="1"/>
</dbReference>
<dbReference type="SUPFAM" id="SSF48498">
    <property type="entry name" value="Tetracyclin repressor-like, C-terminal domain"/>
    <property type="match status" value="1"/>
</dbReference>
<dbReference type="Gene3D" id="1.10.357.10">
    <property type="entry name" value="Tetracycline Repressor, domain 2"/>
    <property type="match status" value="1"/>
</dbReference>
<dbReference type="InterPro" id="IPR009057">
    <property type="entry name" value="Homeodomain-like_sf"/>
</dbReference>
<organism evidence="6 7">
    <name type="scientific">Pedobacter montanisoli</name>
    <dbReference type="NCBI Taxonomy" id="2923277"/>
    <lineage>
        <taxon>Bacteria</taxon>
        <taxon>Pseudomonadati</taxon>
        <taxon>Bacteroidota</taxon>
        <taxon>Sphingobacteriia</taxon>
        <taxon>Sphingobacteriales</taxon>
        <taxon>Sphingobacteriaceae</taxon>
        <taxon>Pedobacter</taxon>
    </lineage>
</organism>
<keyword evidence="7" id="KW-1185">Reference proteome</keyword>
<dbReference type="InterPro" id="IPR025996">
    <property type="entry name" value="MT1864/Rv1816-like_C"/>
</dbReference>
<evidence type="ECO:0000259" key="5">
    <source>
        <dbReference type="PROSITE" id="PS50977"/>
    </source>
</evidence>
<dbReference type="PRINTS" id="PR00455">
    <property type="entry name" value="HTHTETR"/>
</dbReference>
<dbReference type="EMBL" id="JALGBH010000001">
    <property type="protein sequence ID" value="MCJ0741404.1"/>
    <property type="molecule type" value="Genomic_DNA"/>
</dbReference>
<evidence type="ECO:0000313" key="6">
    <source>
        <dbReference type="EMBL" id="MCJ0741404.1"/>
    </source>
</evidence>
<dbReference type="SUPFAM" id="SSF46689">
    <property type="entry name" value="Homeodomain-like"/>
    <property type="match status" value="1"/>
</dbReference>
<keyword evidence="2 4" id="KW-0238">DNA-binding</keyword>
<comment type="caution">
    <text evidence="6">The sequence shown here is derived from an EMBL/GenBank/DDBJ whole genome shotgun (WGS) entry which is preliminary data.</text>
</comment>
<feature type="domain" description="HTH tetR-type" evidence="5">
    <location>
        <begin position="12"/>
        <end position="72"/>
    </location>
</feature>
<protein>
    <submittedName>
        <fullName evidence="6">TetR/AcrR family transcriptional regulator</fullName>
    </submittedName>
</protein>
<dbReference type="InterPro" id="IPR050109">
    <property type="entry name" value="HTH-type_TetR-like_transc_reg"/>
</dbReference>
<name>A0ABS9ZVE0_9SPHI</name>
<dbReference type="PANTHER" id="PTHR30055">
    <property type="entry name" value="HTH-TYPE TRANSCRIPTIONAL REGULATOR RUTR"/>
    <property type="match status" value="1"/>
</dbReference>
<keyword evidence="3" id="KW-0804">Transcription</keyword>
<reference evidence="6" key="1">
    <citation type="submission" date="2022-03" db="EMBL/GenBank/DDBJ databases">
        <authorList>
            <person name="Woo C.Y."/>
        </authorList>
    </citation>
    <scope>NUCLEOTIDE SEQUENCE</scope>
    <source>
        <strain evidence="6">CYS-01</strain>
    </source>
</reference>
<dbReference type="Pfam" id="PF00440">
    <property type="entry name" value="TetR_N"/>
    <property type="match status" value="1"/>
</dbReference>
<accession>A0ABS9ZVE0</accession>
<evidence type="ECO:0000256" key="4">
    <source>
        <dbReference type="PROSITE-ProRule" id="PRU00335"/>
    </source>
</evidence>
<dbReference type="Pfam" id="PF13305">
    <property type="entry name" value="TetR_C_33"/>
    <property type="match status" value="1"/>
</dbReference>
<evidence type="ECO:0000256" key="1">
    <source>
        <dbReference type="ARBA" id="ARBA00023015"/>
    </source>
</evidence>